<dbReference type="EMBL" id="JAAOLE020000002">
    <property type="protein sequence ID" value="NVI50401.1"/>
    <property type="molecule type" value="Genomic_DNA"/>
</dbReference>
<dbReference type="Pfam" id="PF14706">
    <property type="entry name" value="Tnp_DNA_bind"/>
    <property type="match status" value="1"/>
</dbReference>
<dbReference type="InterPro" id="IPR038215">
    <property type="entry name" value="TN5-like_N_sf"/>
</dbReference>
<dbReference type="RefSeq" id="WP_166218234.1">
    <property type="nucleotide sequence ID" value="NZ_CP088290.1"/>
</dbReference>
<dbReference type="AlphaFoldDB" id="A0A973WAG3"/>
<accession>A0A973WAG3</accession>
<protein>
    <submittedName>
        <fullName evidence="2">Transposase</fullName>
    </submittedName>
</protein>
<dbReference type="PANTHER" id="PTHR37319:SF1">
    <property type="entry name" value="TRANSPOSASE TN5 DIMERISATION DOMAIN-CONTAINING PROTEIN"/>
    <property type="match status" value="1"/>
</dbReference>
<dbReference type="PANTHER" id="PTHR37319">
    <property type="entry name" value="TRANSPOSASE"/>
    <property type="match status" value="1"/>
</dbReference>
<dbReference type="InterPro" id="IPR014735">
    <property type="entry name" value="Transposase_Tn5-like_N"/>
</dbReference>
<sequence length="124" mass="14078">MGLTSPARDEKAHRLASDVVTWFDREAALCKFQDARLGERFRMLLKQIGGDIGQSIPMVCQDWANTKAAYRFFSNERVGEADILSGHFKATRERIAAAKGPVLVLHDTTEFSYQRERPDRIHPS</sequence>
<organism evidence="2">
    <name type="scientific">Bradyrhizobium septentrionale</name>
    <dbReference type="NCBI Taxonomy" id="1404411"/>
    <lineage>
        <taxon>Bacteria</taxon>
        <taxon>Pseudomonadati</taxon>
        <taxon>Pseudomonadota</taxon>
        <taxon>Alphaproteobacteria</taxon>
        <taxon>Hyphomicrobiales</taxon>
        <taxon>Nitrobacteraceae</taxon>
        <taxon>Bradyrhizobium</taxon>
    </lineage>
</organism>
<name>A0A973WAG3_9BRAD</name>
<dbReference type="InterPro" id="IPR047768">
    <property type="entry name" value="Tn5p-like"/>
</dbReference>
<comment type="caution">
    <text evidence="2">The sequence shown here is derived from an EMBL/GenBank/DDBJ whole genome shotgun (WGS) entry which is preliminary data.</text>
</comment>
<feature type="domain" description="Transposase Tn5-like N-terminal" evidence="1">
    <location>
        <begin position="21"/>
        <end position="78"/>
    </location>
</feature>
<proteinExistence type="predicted"/>
<evidence type="ECO:0000313" key="2">
    <source>
        <dbReference type="EMBL" id="NVI50401.1"/>
    </source>
</evidence>
<dbReference type="SUPFAM" id="SSF53098">
    <property type="entry name" value="Ribonuclease H-like"/>
    <property type="match status" value="1"/>
</dbReference>
<evidence type="ECO:0000259" key="1">
    <source>
        <dbReference type="Pfam" id="PF14706"/>
    </source>
</evidence>
<dbReference type="Gene3D" id="3.90.350.10">
    <property type="entry name" value="Transposase Inhibitor Protein From Tn5, Chain A, domain 1"/>
    <property type="match status" value="1"/>
</dbReference>
<dbReference type="Gene3D" id="1.10.246.40">
    <property type="entry name" value="Tn5 transposase, domain 1"/>
    <property type="match status" value="1"/>
</dbReference>
<reference evidence="2" key="1">
    <citation type="submission" date="2020-06" db="EMBL/GenBank/DDBJ databases">
        <title>Whole Genome Sequence of Bradyrhizobium sp. Strain 1S1.</title>
        <authorList>
            <person name="Bromfield E.S.P."/>
            <person name="Cloutier S."/>
        </authorList>
    </citation>
    <scope>NUCLEOTIDE SEQUENCE [LARGE SCALE GENOMIC DNA]</scope>
    <source>
        <strain evidence="2">1S1</strain>
    </source>
</reference>
<gene>
    <name evidence="2" type="ORF">HAP48_047955</name>
</gene>
<dbReference type="InterPro" id="IPR012337">
    <property type="entry name" value="RNaseH-like_sf"/>
</dbReference>